<dbReference type="EMBL" id="MEUV01000038">
    <property type="protein sequence ID" value="OGC45419.1"/>
    <property type="molecule type" value="Genomic_DNA"/>
</dbReference>
<name>A0A1F4UKI1_UNCKA</name>
<sequence length="180" mass="20385">MSIPIKTSVPTATGTWQGNGIIYKEYSEVTQREIGATRGDIKFSDDREFKHIDFNGQYGMIEGNRRITKSQPVLTFGLLELIHTNFNDCFAGLSVSDAGTYHEITDDLIIAPGDYHENITWAGVRDDDKYALIQLLNVLGDGKIEFNIKAHEDIVLDIQYTAHYAKESMDSPPWRIRLED</sequence>
<evidence type="ECO:0000313" key="2">
    <source>
        <dbReference type="Proteomes" id="UP000178615"/>
    </source>
</evidence>
<reference evidence="1 2" key="1">
    <citation type="journal article" date="2016" name="Nat. Commun.">
        <title>Thousands of microbial genomes shed light on interconnected biogeochemical processes in an aquifer system.</title>
        <authorList>
            <person name="Anantharaman K."/>
            <person name="Brown C.T."/>
            <person name="Hug L.A."/>
            <person name="Sharon I."/>
            <person name="Castelle C.J."/>
            <person name="Probst A.J."/>
            <person name="Thomas B.C."/>
            <person name="Singh A."/>
            <person name="Wilkins M.J."/>
            <person name="Karaoz U."/>
            <person name="Brodie E.L."/>
            <person name="Williams K.H."/>
            <person name="Hubbard S.S."/>
            <person name="Banfield J.F."/>
        </authorList>
    </citation>
    <scope>NUCLEOTIDE SEQUENCE [LARGE SCALE GENOMIC DNA]</scope>
</reference>
<dbReference type="Proteomes" id="UP000178615">
    <property type="component" value="Unassembled WGS sequence"/>
</dbReference>
<dbReference type="AlphaFoldDB" id="A0A1F4UKI1"/>
<accession>A0A1F4UKI1</accession>
<comment type="caution">
    <text evidence="1">The sequence shown here is derived from an EMBL/GenBank/DDBJ whole genome shotgun (WGS) entry which is preliminary data.</text>
</comment>
<proteinExistence type="predicted"/>
<organism evidence="1 2">
    <name type="scientific">candidate division WWE3 bacterium RBG_19FT_COMBO_34_6</name>
    <dbReference type="NCBI Taxonomy" id="1802612"/>
    <lineage>
        <taxon>Bacteria</taxon>
        <taxon>Katanobacteria</taxon>
    </lineage>
</organism>
<gene>
    <name evidence="1" type="ORF">A2V49_03265</name>
</gene>
<protein>
    <submittedName>
        <fullName evidence="1">Uncharacterized protein</fullName>
    </submittedName>
</protein>
<evidence type="ECO:0000313" key="1">
    <source>
        <dbReference type="EMBL" id="OGC45419.1"/>
    </source>
</evidence>